<dbReference type="InterPro" id="IPR011635">
    <property type="entry name" value="CARDB"/>
</dbReference>
<gene>
    <name evidence="2" type="ORF">A2675_01755</name>
</gene>
<evidence type="ECO:0000313" key="2">
    <source>
        <dbReference type="EMBL" id="OHA81853.1"/>
    </source>
</evidence>
<sequence length="414" mass="41857">MAVGNLNADGKIDMAASSYFSEAISTFKNSTGTISVTSNIAASWTINGPTTIVGSGTSQTISLQPTGTYTIVWDPVSGYTAPAQSTQTLTDSGAITFSGTYVAPDLQVWTPANPSGLVIPTTATEGTAVMLSAPVTNRGTASTASGFTSLFQKATDSSGTGAVDIGTYATTSLIAAGARKDVKLSYAFPTAGTVYVRVCADKASSGDTGTIPEANSSGTGEANNCGAWTAITVGVPTGTVKASASISAGSWTISGCTSQTGSGTTEVTYSSVPVGDCTITYDPVSGYTTPGQNTQTLTSGNPITFVGNYASFSGTISVTSNISASWTINGPATITGSGTSQTLTFQPTGTYTIVWDPVSGYTEPSSQNLSLTDGGTITFDGTYVPGPNICGNDICEQGESGVCPNDCPYSIQER</sequence>
<dbReference type="InterPro" id="IPR013783">
    <property type="entry name" value="Ig-like_fold"/>
</dbReference>
<comment type="caution">
    <text evidence="2">The sequence shown here is derived from an EMBL/GenBank/DDBJ whole genome shotgun (WGS) entry which is preliminary data.</text>
</comment>
<proteinExistence type="predicted"/>
<dbReference type="Proteomes" id="UP000176997">
    <property type="component" value="Unassembled WGS sequence"/>
</dbReference>
<protein>
    <recommendedName>
        <fullName evidence="1">CARDB domain-containing protein</fullName>
    </recommendedName>
</protein>
<evidence type="ECO:0000259" key="1">
    <source>
        <dbReference type="Pfam" id="PF07705"/>
    </source>
</evidence>
<dbReference type="STRING" id="1802723.A2675_01755"/>
<organism evidence="2 3">
    <name type="scientific">Candidatus Yonathbacteria bacterium RIFCSPHIGHO2_01_FULL_51_10</name>
    <dbReference type="NCBI Taxonomy" id="1802723"/>
    <lineage>
        <taxon>Bacteria</taxon>
        <taxon>Candidatus Yonathiibacteriota</taxon>
    </lineage>
</organism>
<evidence type="ECO:0000313" key="3">
    <source>
        <dbReference type="Proteomes" id="UP000176997"/>
    </source>
</evidence>
<accession>A0A1G2S9U7</accession>
<dbReference type="AlphaFoldDB" id="A0A1G2S9U7"/>
<dbReference type="EMBL" id="MHUS01000007">
    <property type="protein sequence ID" value="OHA81853.1"/>
    <property type="molecule type" value="Genomic_DNA"/>
</dbReference>
<reference evidence="2 3" key="1">
    <citation type="journal article" date="2016" name="Nat. Commun.">
        <title>Thousands of microbial genomes shed light on interconnected biogeochemical processes in an aquifer system.</title>
        <authorList>
            <person name="Anantharaman K."/>
            <person name="Brown C.T."/>
            <person name="Hug L.A."/>
            <person name="Sharon I."/>
            <person name="Castelle C.J."/>
            <person name="Probst A.J."/>
            <person name="Thomas B.C."/>
            <person name="Singh A."/>
            <person name="Wilkins M.J."/>
            <person name="Karaoz U."/>
            <person name="Brodie E.L."/>
            <person name="Williams K.H."/>
            <person name="Hubbard S.S."/>
            <person name="Banfield J.F."/>
        </authorList>
    </citation>
    <scope>NUCLEOTIDE SEQUENCE [LARGE SCALE GENOMIC DNA]</scope>
</reference>
<name>A0A1G2S9U7_9BACT</name>
<dbReference type="Gene3D" id="2.60.40.10">
    <property type="entry name" value="Immunoglobulins"/>
    <property type="match status" value="1"/>
</dbReference>
<dbReference type="Pfam" id="PF07705">
    <property type="entry name" value="CARDB"/>
    <property type="match status" value="1"/>
</dbReference>
<feature type="domain" description="CARDB" evidence="1">
    <location>
        <begin position="104"/>
        <end position="204"/>
    </location>
</feature>